<reference evidence="1" key="1">
    <citation type="submission" date="2023-06" db="EMBL/GenBank/DDBJ databases">
        <authorList>
            <consortium name="Lawrence Berkeley National Laboratory"/>
            <person name="Ahrendt S."/>
            <person name="Sahu N."/>
            <person name="Indic B."/>
            <person name="Wong-Bajracharya J."/>
            <person name="Merenyi Z."/>
            <person name="Ke H.-M."/>
            <person name="Monk M."/>
            <person name="Kocsube S."/>
            <person name="Drula E."/>
            <person name="Lipzen A."/>
            <person name="Balint B."/>
            <person name="Henrissat B."/>
            <person name="Andreopoulos B."/>
            <person name="Martin F.M."/>
            <person name="Harder C.B."/>
            <person name="Rigling D."/>
            <person name="Ford K.L."/>
            <person name="Foster G.D."/>
            <person name="Pangilinan J."/>
            <person name="Papanicolaou A."/>
            <person name="Barry K."/>
            <person name="LaButti K."/>
            <person name="Viragh M."/>
            <person name="Koriabine M."/>
            <person name="Yan M."/>
            <person name="Riley R."/>
            <person name="Champramary S."/>
            <person name="Plett K.L."/>
            <person name="Tsai I.J."/>
            <person name="Slot J."/>
            <person name="Sipos G."/>
            <person name="Plett J."/>
            <person name="Nagy L.G."/>
            <person name="Grigoriev I.V."/>
        </authorList>
    </citation>
    <scope>NUCLEOTIDE SEQUENCE</scope>
    <source>
        <strain evidence="1">HWK02</strain>
    </source>
</reference>
<evidence type="ECO:0000313" key="1">
    <source>
        <dbReference type="EMBL" id="KAK0500971.1"/>
    </source>
</evidence>
<organism evidence="1 2">
    <name type="scientific">Armillaria luteobubalina</name>
    <dbReference type="NCBI Taxonomy" id="153913"/>
    <lineage>
        <taxon>Eukaryota</taxon>
        <taxon>Fungi</taxon>
        <taxon>Dikarya</taxon>
        <taxon>Basidiomycota</taxon>
        <taxon>Agaricomycotina</taxon>
        <taxon>Agaricomycetes</taxon>
        <taxon>Agaricomycetidae</taxon>
        <taxon>Agaricales</taxon>
        <taxon>Marasmiineae</taxon>
        <taxon>Physalacriaceae</taxon>
        <taxon>Armillaria</taxon>
    </lineage>
</organism>
<dbReference type="Proteomes" id="UP001175228">
    <property type="component" value="Unassembled WGS sequence"/>
</dbReference>
<name>A0AA39QEJ0_9AGAR</name>
<dbReference type="AlphaFoldDB" id="A0AA39QEJ0"/>
<gene>
    <name evidence="1" type="ORF">EDD18DRAFT_786133</name>
</gene>
<comment type="caution">
    <text evidence="1">The sequence shown here is derived from an EMBL/GenBank/DDBJ whole genome shotgun (WGS) entry which is preliminary data.</text>
</comment>
<sequence>MRIIHDILGKHIRHVHNTMHCLVPFPRLWQVHLLPINATCADEHPSSAQMLFSFFLFYLLSYVYGASTSSDADAADPLAGVVSHFNVNLTLESLVDNLANLSFTASNPLIVEITLDRVAVSAGVGGVEYVSFDNTFGTPIVVPILGTADSGVIENVALTQDGLATLDIVPDGFLDILNLDLFLREATIGGIGGISVNDTGLTATDISTTWVTPFN</sequence>
<keyword evidence="2" id="KW-1185">Reference proteome</keyword>
<accession>A0AA39QEJ0</accession>
<evidence type="ECO:0000313" key="2">
    <source>
        <dbReference type="Proteomes" id="UP001175228"/>
    </source>
</evidence>
<proteinExistence type="predicted"/>
<dbReference type="EMBL" id="JAUEPU010000007">
    <property type="protein sequence ID" value="KAK0500971.1"/>
    <property type="molecule type" value="Genomic_DNA"/>
</dbReference>
<protein>
    <submittedName>
        <fullName evidence="1">Uncharacterized protein</fullName>
    </submittedName>
</protein>